<feature type="binding site" evidence="4">
    <location>
        <position position="50"/>
    </location>
    <ligand>
        <name>1-deoxy-D-xylulose 5-phosphate</name>
        <dbReference type="ChEBI" id="CHEBI:57792"/>
    </ligand>
</feature>
<comment type="function">
    <text evidence="4">Catalyzes the complicated ring closure reaction between the two acyclic compounds 1-deoxy-D-xylulose-5-phosphate (DXP) and 3-amino-2-oxopropyl phosphate (1-amino-acetone-3-phosphate or AAP) to form pyridoxine 5'-phosphate (PNP) and inorganic phosphate.</text>
</comment>
<evidence type="ECO:0000256" key="2">
    <source>
        <dbReference type="ARBA" id="ARBA00022679"/>
    </source>
</evidence>
<dbReference type="HAMAP" id="MF_00279">
    <property type="entry name" value="PdxJ"/>
    <property type="match status" value="1"/>
</dbReference>
<dbReference type="NCBIfam" id="NF003625">
    <property type="entry name" value="PRK05265.1-3"/>
    <property type="match status" value="1"/>
</dbReference>
<dbReference type="Pfam" id="PF03740">
    <property type="entry name" value="PdxJ"/>
    <property type="match status" value="1"/>
</dbReference>
<dbReference type="InParanoid" id="A0A0D2J5V9"/>
<dbReference type="InterPro" id="IPR004569">
    <property type="entry name" value="PyrdxlP_synth_PdxJ"/>
</dbReference>
<dbReference type="STRING" id="1429043.X474_25330"/>
<dbReference type="EC" id="2.6.99.2" evidence="4 5"/>
<evidence type="ECO:0000313" key="6">
    <source>
        <dbReference type="EMBL" id="KIX11076.1"/>
    </source>
</evidence>
<feature type="binding site" evidence="4">
    <location>
        <begin position="213"/>
        <end position="214"/>
    </location>
    <ligand>
        <name>3-amino-2-oxopropyl phosphate</name>
        <dbReference type="ChEBI" id="CHEBI:57279"/>
    </ligand>
</feature>
<dbReference type="PANTHER" id="PTHR30456:SF0">
    <property type="entry name" value="PYRIDOXINE 5'-PHOSPHATE SYNTHASE"/>
    <property type="match status" value="1"/>
</dbReference>
<protein>
    <recommendedName>
        <fullName evidence="4 5">Pyridoxine 5'-phosphate synthase</fullName>
        <shortName evidence="4">PNP synthase</shortName>
        <ecNumber evidence="4 5">2.6.99.2</ecNumber>
    </recommendedName>
</protein>
<dbReference type="SUPFAM" id="SSF63892">
    <property type="entry name" value="Pyridoxine 5'-phosphate synthase"/>
    <property type="match status" value="1"/>
</dbReference>
<keyword evidence="7" id="KW-1185">Reference proteome</keyword>
<evidence type="ECO:0000313" key="7">
    <source>
        <dbReference type="Proteomes" id="UP000032233"/>
    </source>
</evidence>
<feature type="binding site" evidence="4">
    <location>
        <position position="7"/>
    </location>
    <ligand>
        <name>3-amino-2-oxopropyl phosphate</name>
        <dbReference type="ChEBI" id="CHEBI:57279"/>
    </ligand>
</feature>
<keyword evidence="2 4" id="KW-0808">Transferase</keyword>
<organism evidence="6 7">
    <name type="scientific">Dethiosulfatarculus sandiegensis</name>
    <dbReference type="NCBI Taxonomy" id="1429043"/>
    <lineage>
        <taxon>Bacteria</taxon>
        <taxon>Pseudomonadati</taxon>
        <taxon>Thermodesulfobacteriota</taxon>
        <taxon>Desulfarculia</taxon>
        <taxon>Desulfarculales</taxon>
        <taxon>Desulfarculaceae</taxon>
        <taxon>Dethiosulfatarculus</taxon>
    </lineage>
</organism>
<keyword evidence="3 4" id="KW-0664">Pyridoxine biosynthesis</keyword>
<dbReference type="Proteomes" id="UP000032233">
    <property type="component" value="Unassembled WGS sequence"/>
</dbReference>
<feature type="binding site" evidence="4">
    <location>
        <begin position="9"/>
        <end position="10"/>
    </location>
    <ligand>
        <name>1-deoxy-D-xylulose 5-phosphate</name>
        <dbReference type="ChEBI" id="CHEBI:57792"/>
    </ligand>
</feature>
<sequence length="252" mass="27398">MARLSVNVDHVATLRQARGIDEPDPVWAAVLAEKAGADGIIMHLREDRRHVQDRDLIVAAQVVKGALNMEMAATDEMVGIACELKPDICTLVPEKRQELTTEGGLEVKGNIDGIKSAVTRLNQAGIRVSLFIDPEPEQVKAAHMVGAQIVELHTGAYANAVDEKESVILLSKLEDASRLAARLKMKVAAGHGLNLRNTPPLLKMPEIEEYSIGHSIVARAVFVGFEAAVQEMLDLVKRSAPPRPPEPSIHRL</sequence>
<dbReference type="OrthoDB" id="9806590at2"/>
<comment type="subunit">
    <text evidence="4">Homooctamer; tetramer of dimers.</text>
</comment>
<feature type="site" description="Transition state stabilizer" evidence="4">
    <location>
        <position position="151"/>
    </location>
</feature>
<evidence type="ECO:0000256" key="5">
    <source>
        <dbReference type="NCBIfam" id="TIGR00559"/>
    </source>
</evidence>
<dbReference type="UniPathway" id="UPA00244">
    <property type="reaction ID" value="UER00313"/>
</dbReference>
<dbReference type="RefSeq" id="WP_044352291.1">
    <property type="nucleotide sequence ID" value="NZ_AZAC01000067.1"/>
</dbReference>
<comment type="subcellular location">
    <subcellularLocation>
        <location evidence="4">Cytoplasm</location>
    </subcellularLocation>
</comment>
<dbReference type="CDD" id="cd00003">
    <property type="entry name" value="PNPsynthase"/>
    <property type="match status" value="1"/>
</dbReference>
<dbReference type="NCBIfam" id="NF003627">
    <property type="entry name" value="PRK05265.1-5"/>
    <property type="match status" value="1"/>
</dbReference>
<dbReference type="Gene3D" id="3.20.20.70">
    <property type="entry name" value="Aldolase class I"/>
    <property type="match status" value="1"/>
</dbReference>
<comment type="similarity">
    <text evidence="4">Belongs to the PNP synthase family.</text>
</comment>
<feature type="binding site" evidence="4">
    <location>
        <position position="18"/>
    </location>
    <ligand>
        <name>3-amino-2-oxopropyl phosphate</name>
        <dbReference type="ChEBI" id="CHEBI:57279"/>
    </ligand>
</feature>
<dbReference type="NCBIfam" id="TIGR00559">
    <property type="entry name" value="pdxJ"/>
    <property type="match status" value="1"/>
</dbReference>
<dbReference type="GO" id="GO:0033856">
    <property type="term" value="F:pyridoxine 5'-phosphate synthase activity"/>
    <property type="evidence" value="ECO:0007669"/>
    <property type="project" value="UniProtKB-UniRule"/>
</dbReference>
<dbReference type="PANTHER" id="PTHR30456">
    <property type="entry name" value="PYRIDOXINE 5'-PHOSPHATE SYNTHASE"/>
    <property type="match status" value="1"/>
</dbReference>
<feature type="active site" description="Proton acceptor" evidence="4">
    <location>
        <position position="43"/>
    </location>
</feature>
<evidence type="ECO:0000256" key="4">
    <source>
        <dbReference type="HAMAP-Rule" id="MF_00279"/>
    </source>
</evidence>
<comment type="pathway">
    <text evidence="4">Cofactor biosynthesis; pyridoxine 5'-phosphate biosynthesis; pyridoxine 5'-phosphate from D-erythrose 4-phosphate: step 5/5.</text>
</comment>
<dbReference type="GO" id="GO:0008615">
    <property type="term" value="P:pyridoxine biosynthetic process"/>
    <property type="evidence" value="ECO:0007669"/>
    <property type="project" value="UniProtKB-UniRule"/>
</dbReference>
<name>A0A0D2J5V9_9BACT</name>
<dbReference type="GO" id="GO:0005829">
    <property type="term" value="C:cytosol"/>
    <property type="evidence" value="ECO:0007669"/>
    <property type="project" value="TreeGrafter"/>
</dbReference>
<dbReference type="PATRIC" id="fig|1429043.3.peg.5353"/>
<feature type="active site" description="Proton acceptor" evidence="4">
    <location>
        <position position="70"/>
    </location>
</feature>
<dbReference type="InterPro" id="IPR036130">
    <property type="entry name" value="Pyridoxine-5'_phos_synth"/>
</dbReference>
<gene>
    <name evidence="4" type="primary">pdxJ</name>
    <name evidence="6" type="ORF">X474_25330</name>
</gene>
<feature type="active site" description="Proton donor" evidence="4">
    <location>
        <position position="191"/>
    </location>
</feature>
<feature type="binding site" evidence="4">
    <location>
        <position position="45"/>
    </location>
    <ligand>
        <name>1-deoxy-D-xylulose 5-phosphate</name>
        <dbReference type="ChEBI" id="CHEBI:57792"/>
    </ligand>
</feature>
<dbReference type="AlphaFoldDB" id="A0A0D2J5V9"/>
<reference evidence="6 7" key="1">
    <citation type="submission" date="2013-11" db="EMBL/GenBank/DDBJ databases">
        <title>Metagenomic analysis of a methanogenic consortium involved in long chain n-alkane degradation.</title>
        <authorList>
            <person name="Davidova I.A."/>
            <person name="Callaghan A.V."/>
            <person name="Wawrik B."/>
            <person name="Pruitt S."/>
            <person name="Marks C."/>
            <person name="Duncan K.E."/>
            <person name="Suflita J.M."/>
        </authorList>
    </citation>
    <scope>NUCLEOTIDE SEQUENCE [LARGE SCALE GENOMIC DNA]</scope>
    <source>
        <strain evidence="6 7">SPR</strain>
    </source>
</reference>
<evidence type="ECO:0000256" key="3">
    <source>
        <dbReference type="ARBA" id="ARBA00023096"/>
    </source>
</evidence>
<keyword evidence="1 4" id="KW-0963">Cytoplasm</keyword>
<feature type="binding site" evidence="4">
    <location>
        <position position="192"/>
    </location>
    <ligand>
        <name>3-amino-2-oxopropyl phosphate</name>
        <dbReference type="ChEBI" id="CHEBI:57279"/>
    </ligand>
</feature>
<evidence type="ECO:0000256" key="1">
    <source>
        <dbReference type="ARBA" id="ARBA00022490"/>
    </source>
</evidence>
<accession>A0A0D2J5V9</accession>
<comment type="catalytic activity">
    <reaction evidence="4">
        <text>3-amino-2-oxopropyl phosphate + 1-deoxy-D-xylulose 5-phosphate = pyridoxine 5'-phosphate + phosphate + 2 H2O + H(+)</text>
        <dbReference type="Rhea" id="RHEA:15265"/>
        <dbReference type="ChEBI" id="CHEBI:15377"/>
        <dbReference type="ChEBI" id="CHEBI:15378"/>
        <dbReference type="ChEBI" id="CHEBI:43474"/>
        <dbReference type="ChEBI" id="CHEBI:57279"/>
        <dbReference type="ChEBI" id="CHEBI:57792"/>
        <dbReference type="ChEBI" id="CHEBI:58589"/>
        <dbReference type="EC" id="2.6.99.2"/>
    </reaction>
</comment>
<dbReference type="FunCoup" id="A0A0D2J5V9">
    <property type="interactions" value="339"/>
</dbReference>
<proteinExistence type="inferred from homology"/>
<dbReference type="EMBL" id="AZAC01000067">
    <property type="protein sequence ID" value="KIX11076.1"/>
    <property type="molecule type" value="Genomic_DNA"/>
</dbReference>
<feature type="binding site" evidence="4">
    <location>
        <position position="100"/>
    </location>
    <ligand>
        <name>1-deoxy-D-xylulose 5-phosphate</name>
        <dbReference type="ChEBI" id="CHEBI:57792"/>
    </ligand>
</feature>
<comment type="caution">
    <text evidence="6">The sequence shown here is derived from an EMBL/GenBank/DDBJ whole genome shotgun (WGS) entry which is preliminary data.</text>
</comment>
<dbReference type="InterPro" id="IPR013785">
    <property type="entry name" value="Aldolase_TIM"/>
</dbReference>